<feature type="transmembrane region" description="Helical" evidence="1">
    <location>
        <begin position="41"/>
        <end position="61"/>
    </location>
</feature>
<dbReference type="OrthoDB" id="9982410at2"/>
<keyword evidence="3" id="KW-1185">Reference proteome</keyword>
<protein>
    <submittedName>
        <fullName evidence="2">Uncharacterized protein</fullName>
    </submittedName>
</protein>
<dbReference type="AlphaFoldDB" id="A0A1G9S3B6"/>
<reference evidence="3" key="1">
    <citation type="submission" date="2016-10" db="EMBL/GenBank/DDBJ databases">
        <authorList>
            <person name="Varghese N."/>
            <person name="Submissions S."/>
        </authorList>
    </citation>
    <scope>NUCLEOTIDE SEQUENCE [LARGE SCALE GENOMIC DNA]</scope>
    <source>
        <strain evidence="3">BL47</strain>
    </source>
</reference>
<keyword evidence="1" id="KW-1133">Transmembrane helix</keyword>
<dbReference type="RefSeq" id="WP_091712921.1">
    <property type="nucleotide sequence ID" value="NZ_FNHS01000001.1"/>
</dbReference>
<dbReference type="Proteomes" id="UP000198704">
    <property type="component" value="Unassembled WGS sequence"/>
</dbReference>
<sequence>MINAPNHDPDPELEDIRQLGLIAHQHRKAARKLGVSHGTMAVIWLLVVAVLVAALVGLFLATR</sequence>
<organism evidence="2 3">
    <name type="scientific">Methylobacterium phyllostachyos</name>
    <dbReference type="NCBI Taxonomy" id="582672"/>
    <lineage>
        <taxon>Bacteria</taxon>
        <taxon>Pseudomonadati</taxon>
        <taxon>Pseudomonadota</taxon>
        <taxon>Alphaproteobacteria</taxon>
        <taxon>Hyphomicrobiales</taxon>
        <taxon>Methylobacteriaceae</taxon>
        <taxon>Methylobacterium</taxon>
    </lineage>
</organism>
<accession>A0A1G9S3B6</accession>
<evidence type="ECO:0000313" key="2">
    <source>
        <dbReference type="EMBL" id="SDM29911.1"/>
    </source>
</evidence>
<keyword evidence="1" id="KW-0472">Membrane</keyword>
<gene>
    <name evidence="2" type="ORF">SAMN05216360_101476</name>
</gene>
<proteinExistence type="predicted"/>
<evidence type="ECO:0000313" key="3">
    <source>
        <dbReference type="Proteomes" id="UP000198704"/>
    </source>
</evidence>
<keyword evidence="1" id="KW-0812">Transmembrane</keyword>
<name>A0A1G9S3B6_9HYPH</name>
<dbReference type="EMBL" id="FNHS01000001">
    <property type="protein sequence ID" value="SDM29911.1"/>
    <property type="molecule type" value="Genomic_DNA"/>
</dbReference>
<evidence type="ECO:0000256" key="1">
    <source>
        <dbReference type="SAM" id="Phobius"/>
    </source>
</evidence>
<dbReference type="STRING" id="582672.SAMN05216360_101476"/>